<evidence type="ECO:0000256" key="4">
    <source>
        <dbReference type="PROSITE-ProRule" id="PRU00335"/>
    </source>
</evidence>
<dbReference type="KEGG" id="bcj:BCAL1162"/>
<dbReference type="SUPFAM" id="SSF48498">
    <property type="entry name" value="Tetracyclin repressor-like, C-terminal domain"/>
    <property type="match status" value="1"/>
</dbReference>
<keyword evidence="3" id="KW-0804">Transcription</keyword>
<dbReference type="BioCyc" id="BCEN216591:G1G1V-1284-MONOMER"/>
<dbReference type="eggNOG" id="COG1309">
    <property type="taxonomic scope" value="Bacteria"/>
</dbReference>
<dbReference type="HOGENOM" id="CLU_069356_12_4_4"/>
<dbReference type="Pfam" id="PF00440">
    <property type="entry name" value="TetR_N"/>
    <property type="match status" value="1"/>
</dbReference>
<reference evidence="6 7" key="1">
    <citation type="journal article" date="2009" name="J. Bacteriol.">
        <title>The genome of Burkholderia cenocepacia J2315, an epidemic pathogen of cystic fibrosis patients.</title>
        <authorList>
            <person name="Holden M.T."/>
            <person name="Seth-Smith H.M."/>
            <person name="Crossman L.C."/>
            <person name="Sebaihia M."/>
            <person name="Bentley S.D."/>
            <person name="Cerdeno-Tarraga A.M."/>
            <person name="Thomson N.R."/>
            <person name="Bason N."/>
            <person name="Quail M.A."/>
            <person name="Sharp S."/>
            <person name="Cherevach I."/>
            <person name="Churcher C."/>
            <person name="Goodhead I."/>
            <person name="Hauser H."/>
            <person name="Holroyd N."/>
            <person name="Mungall K."/>
            <person name="Scott P."/>
            <person name="Walker D."/>
            <person name="White B."/>
            <person name="Rose H."/>
            <person name="Iversen P."/>
            <person name="Mil-Homens D."/>
            <person name="Rocha E.P."/>
            <person name="Fialho A.M."/>
            <person name="Baldwin A."/>
            <person name="Dowson C."/>
            <person name="Barrell B.G."/>
            <person name="Govan J.R."/>
            <person name="Vandamme P."/>
            <person name="Hart C.A."/>
            <person name="Mahenthiralingam E."/>
            <person name="Parkhill J."/>
        </authorList>
    </citation>
    <scope>NUCLEOTIDE SEQUENCE [LARGE SCALE GENOMIC DNA]</scope>
    <source>
        <strain evidence="7">ATCC BAA-245 / DSM 16553 / LMG 16656 / NCTC 13227 / J2315 / CF5610</strain>
    </source>
</reference>
<dbReference type="PROSITE" id="PS50977">
    <property type="entry name" value="HTH_TETR_2"/>
    <property type="match status" value="1"/>
</dbReference>
<gene>
    <name evidence="6" type="ORF">BCAL1162</name>
</gene>
<feature type="DNA-binding region" description="H-T-H motif" evidence="4">
    <location>
        <begin position="39"/>
        <end position="58"/>
    </location>
</feature>
<dbReference type="Gene3D" id="1.10.357.10">
    <property type="entry name" value="Tetracycline Repressor, domain 2"/>
    <property type="match status" value="1"/>
</dbReference>
<feature type="domain" description="HTH tetR-type" evidence="5">
    <location>
        <begin position="16"/>
        <end position="76"/>
    </location>
</feature>
<dbReference type="PRINTS" id="PR00455">
    <property type="entry name" value="HTHTETR"/>
</dbReference>
<dbReference type="Pfam" id="PF17932">
    <property type="entry name" value="TetR_C_24"/>
    <property type="match status" value="1"/>
</dbReference>
<dbReference type="AlphaFoldDB" id="B4EDP2"/>
<keyword evidence="2 4" id="KW-0238">DNA-binding</keyword>
<sequence>MSKTTTPTKSRPTRSDAQRQAILDAASLLFIEKGFGGTNINDIADAVGMTRTALYYYFPSKESMLEALTREVTERASDLTKEVAQRAELPPDEGLRQLILGHAGLILTHPLQFRVAERSESSLPDAQRNAAQTARRAVRDDFVNVIRRGIEQGVFHAVDADVAAFSIIGMCNWCAWWFDARRHTSVDAVAELIASLGLRMLRVEDVVDGTRPPATRADVRRALAGMHEALATLESSLHGRD</sequence>
<dbReference type="InterPro" id="IPR036271">
    <property type="entry name" value="Tet_transcr_reg_TetR-rel_C_sf"/>
</dbReference>
<dbReference type="Proteomes" id="UP000001035">
    <property type="component" value="Chromosome 1"/>
</dbReference>
<dbReference type="InterPro" id="IPR001647">
    <property type="entry name" value="HTH_TetR"/>
</dbReference>
<protein>
    <submittedName>
        <fullName evidence="6">TetR family regulatory protein</fullName>
    </submittedName>
</protein>
<accession>B4EDP2</accession>
<proteinExistence type="predicted"/>
<evidence type="ECO:0000256" key="3">
    <source>
        <dbReference type="ARBA" id="ARBA00023163"/>
    </source>
</evidence>
<keyword evidence="7" id="KW-1185">Reference proteome</keyword>
<evidence type="ECO:0000256" key="2">
    <source>
        <dbReference type="ARBA" id="ARBA00023125"/>
    </source>
</evidence>
<dbReference type="SUPFAM" id="SSF46689">
    <property type="entry name" value="Homeodomain-like"/>
    <property type="match status" value="1"/>
</dbReference>
<evidence type="ECO:0000259" key="5">
    <source>
        <dbReference type="PROSITE" id="PS50977"/>
    </source>
</evidence>
<dbReference type="GO" id="GO:0000976">
    <property type="term" value="F:transcription cis-regulatory region binding"/>
    <property type="evidence" value="ECO:0007669"/>
    <property type="project" value="TreeGrafter"/>
</dbReference>
<dbReference type="InterPro" id="IPR041490">
    <property type="entry name" value="KstR2_TetR_C"/>
</dbReference>
<dbReference type="InterPro" id="IPR009057">
    <property type="entry name" value="Homeodomain-like_sf"/>
</dbReference>
<evidence type="ECO:0000313" key="7">
    <source>
        <dbReference type="Proteomes" id="UP000001035"/>
    </source>
</evidence>
<dbReference type="EMBL" id="AM747720">
    <property type="protein sequence ID" value="CAR51462.1"/>
    <property type="molecule type" value="Genomic_DNA"/>
</dbReference>
<dbReference type="GO" id="GO:0003700">
    <property type="term" value="F:DNA-binding transcription factor activity"/>
    <property type="evidence" value="ECO:0007669"/>
    <property type="project" value="TreeGrafter"/>
</dbReference>
<dbReference type="Gene3D" id="1.10.10.60">
    <property type="entry name" value="Homeodomain-like"/>
    <property type="match status" value="1"/>
</dbReference>
<dbReference type="InterPro" id="IPR050109">
    <property type="entry name" value="HTH-type_TetR-like_transc_reg"/>
</dbReference>
<keyword evidence="1" id="KW-0805">Transcription regulation</keyword>
<dbReference type="PANTHER" id="PTHR30055">
    <property type="entry name" value="HTH-TYPE TRANSCRIPTIONAL REGULATOR RUTR"/>
    <property type="match status" value="1"/>
</dbReference>
<dbReference type="PANTHER" id="PTHR30055:SF234">
    <property type="entry name" value="HTH-TYPE TRANSCRIPTIONAL REGULATOR BETI"/>
    <property type="match status" value="1"/>
</dbReference>
<name>B4EDP2_BURCJ</name>
<organism evidence="6 7">
    <name type="scientific">Burkholderia cenocepacia (strain ATCC BAA-245 / DSM 16553 / LMG 16656 / NCTC 13227 / J2315 / CF5610)</name>
    <name type="common">Burkholderia cepacia (strain J2315)</name>
    <dbReference type="NCBI Taxonomy" id="216591"/>
    <lineage>
        <taxon>Bacteria</taxon>
        <taxon>Pseudomonadati</taxon>
        <taxon>Pseudomonadota</taxon>
        <taxon>Betaproteobacteria</taxon>
        <taxon>Burkholderiales</taxon>
        <taxon>Burkholderiaceae</taxon>
        <taxon>Burkholderia</taxon>
        <taxon>Burkholderia cepacia complex</taxon>
    </lineage>
</organism>
<evidence type="ECO:0000313" key="6">
    <source>
        <dbReference type="EMBL" id="CAR51462.1"/>
    </source>
</evidence>
<evidence type="ECO:0000256" key="1">
    <source>
        <dbReference type="ARBA" id="ARBA00023015"/>
    </source>
</evidence>